<dbReference type="InterPro" id="IPR029016">
    <property type="entry name" value="GAF-like_dom_sf"/>
</dbReference>
<protein>
    <submittedName>
        <fullName evidence="1">GAF domain-containing protein</fullName>
    </submittedName>
</protein>
<sequence length="148" mass="16650">MNLRSVDAFLDVVRSSGVEESLAWLNSGVPHRFSAIYRFEGALLRNEFLFDKKGAARPDFLLAVPFEVSFCRFALRDGSFRTDNSAADERLRGHPYRGVVVSYHSVPVMTPDGDLWGTISHFDTEAIHLEDEEFELLKAAALELPAFL</sequence>
<reference evidence="1 2" key="1">
    <citation type="submission" date="2024-03" db="EMBL/GenBank/DDBJ databases">
        <title>Novel species of the genus Variovorax.</title>
        <authorList>
            <person name="Liu Q."/>
            <person name="Xin Y.-H."/>
        </authorList>
    </citation>
    <scope>NUCLEOTIDE SEQUENCE [LARGE SCALE GENOMIC DNA]</scope>
    <source>
        <strain evidence="1 2">KACC 18899</strain>
    </source>
</reference>
<proteinExistence type="predicted"/>
<organism evidence="1 2">
    <name type="scientific">Variovorax ureilyticus</name>
    <dbReference type="NCBI Taxonomy" id="1836198"/>
    <lineage>
        <taxon>Bacteria</taxon>
        <taxon>Pseudomonadati</taxon>
        <taxon>Pseudomonadota</taxon>
        <taxon>Betaproteobacteria</taxon>
        <taxon>Burkholderiales</taxon>
        <taxon>Comamonadaceae</taxon>
        <taxon>Variovorax</taxon>
    </lineage>
</organism>
<dbReference type="EMBL" id="JBBKZU010000011">
    <property type="protein sequence ID" value="MEJ8814020.1"/>
    <property type="molecule type" value="Genomic_DNA"/>
</dbReference>
<gene>
    <name evidence="1" type="ORF">WKW77_23250</name>
</gene>
<comment type="caution">
    <text evidence="1">The sequence shown here is derived from an EMBL/GenBank/DDBJ whole genome shotgun (WGS) entry which is preliminary data.</text>
</comment>
<dbReference type="Proteomes" id="UP001365846">
    <property type="component" value="Unassembled WGS sequence"/>
</dbReference>
<keyword evidence="2" id="KW-1185">Reference proteome</keyword>
<name>A0ABU8VK52_9BURK</name>
<dbReference type="Gene3D" id="3.30.450.40">
    <property type="match status" value="1"/>
</dbReference>
<dbReference type="SUPFAM" id="SSF55781">
    <property type="entry name" value="GAF domain-like"/>
    <property type="match status" value="1"/>
</dbReference>
<evidence type="ECO:0000313" key="2">
    <source>
        <dbReference type="Proteomes" id="UP001365846"/>
    </source>
</evidence>
<accession>A0ABU8VK52</accession>
<evidence type="ECO:0000313" key="1">
    <source>
        <dbReference type="EMBL" id="MEJ8814020.1"/>
    </source>
</evidence>
<dbReference type="RefSeq" id="WP_340359251.1">
    <property type="nucleotide sequence ID" value="NZ_JBBKZU010000011.1"/>
</dbReference>